<protein>
    <recommendedName>
        <fullName evidence="4">SMP-30/Gluconolactonase/LRE-like region domain-containing protein</fullName>
    </recommendedName>
</protein>
<reference evidence="2 3" key="1">
    <citation type="submission" date="2012-02" db="EMBL/GenBank/DDBJ databases">
        <title>Whole genome shotgun sequence of Gordonia terrae NBRC 100016.</title>
        <authorList>
            <person name="Takarada H."/>
            <person name="Hosoyama A."/>
            <person name="Tsuchikane K."/>
            <person name="Katsumata H."/>
            <person name="Yamazaki S."/>
            <person name="Fujita N."/>
        </authorList>
    </citation>
    <scope>NUCLEOTIDE SEQUENCE [LARGE SCALE GENOMIC DNA]</scope>
    <source>
        <strain evidence="2 3">NBRC 100016</strain>
    </source>
</reference>
<dbReference type="SUPFAM" id="SSF63829">
    <property type="entry name" value="Calcium-dependent phosphotriesterase"/>
    <property type="match status" value="1"/>
</dbReference>
<feature type="compositionally biased region" description="Low complexity" evidence="1">
    <location>
        <begin position="180"/>
        <end position="197"/>
    </location>
</feature>
<dbReference type="Proteomes" id="UP000004881">
    <property type="component" value="Unassembled WGS sequence"/>
</dbReference>
<comment type="caution">
    <text evidence="2">The sequence shown here is derived from an EMBL/GenBank/DDBJ whole genome shotgun (WGS) entry which is preliminary data.</text>
</comment>
<name>A0ABQ0HI74_9ACTN</name>
<evidence type="ECO:0008006" key="4">
    <source>
        <dbReference type="Google" id="ProtNLM"/>
    </source>
</evidence>
<proteinExistence type="predicted"/>
<gene>
    <name evidence="2" type="ORF">GOTRE_125_02150</name>
</gene>
<evidence type="ECO:0000313" key="2">
    <source>
        <dbReference type="EMBL" id="GAB45577.1"/>
    </source>
</evidence>
<accession>A0ABQ0HI74</accession>
<feature type="region of interest" description="Disordered" evidence="1">
    <location>
        <begin position="179"/>
        <end position="225"/>
    </location>
</feature>
<sequence length="225" mass="23974">MIATRPTPTPRADRPCATAPDTGEIWVHYVRFAPDPRTPVCDGNYLFRFAPNGTLVGGRPLTGGGLSGAGYGITRNHDGDIWVSNFGFAAPAPGCPTDRQPPHNSMSEFSADGRALSPATGYPEGAISWPQGMATDRNGRALRAPITGPQVDNPLGLATDARGTVWVTNSGVITLPCPDRPTQTSSSSTRRAISGRRTTGKRFRCRRTPADYMSSPSSAPRHPCR</sequence>
<feature type="compositionally biased region" description="Basic residues" evidence="1">
    <location>
        <begin position="198"/>
        <end position="207"/>
    </location>
</feature>
<keyword evidence="3" id="KW-1185">Reference proteome</keyword>
<dbReference type="EMBL" id="BAFD01000091">
    <property type="protein sequence ID" value="GAB45577.1"/>
    <property type="molecule type" value="Genomic_DNA"/>
</dbReference>
<evidence type="ECO:0000313" key="3">
    <source>
        <dbReference type="Proteomes" id="UP000004881"/>
    </source>
</evidence>
<organism evidence="2 3">
    <name type="scientific">Gordonia terrae NBRC 100016</name>
    <dbReference type="NCBI Taxonomy" id="1089454"/>
    <lineage>
        <taxon>Bacteria</taxon>
        <taxon>Bacillati</taxon>
        <taxon>Actinomycetota</taxon>
        <taxon>Actinomycetes</taxon>
        <taxon>Mycobacteriales</taxon>
        <taxon>Gordoniaceae</taxon>
        <taxon>Gordonia</taxon>
    </lineage>
</organism>
<evidence type="ECO:0000256" key="1">
    <source>
        <dbReference type="SAM" id="MobiDB-lite"/>
    </source>
</evidence>